<protein>
    <recommendedName>
        <fullName evidence="4">EfeO-type cupredoxin-like domain-containing protein</fullName>
    </recommendedName>
</protein>
<organism evidence="2 3">
    <name type="scientific">Lusitaniella coriacea LEGE 07157</name>
    <dbReference type="NCBI Taxonomy" id="945747"/>
    <lineage>
        <taxon>Bacteria</taxon>
        <taxon>Bacillati</taxon>
        <taxon>Cyanobacteriota</taxon>
        <taxon>Cyanophyceae</taxon>
        <taxon>Spirulinales</taxon>
        <taxon>Lusitaniellaceae</taxon>
        <taxon>Lusitaniella</taxon>
    </lineage>
</organism>
<keyword evidence="3" id="KW-1185">Reference proteome</keyword>
<comment type="caution">
    <text evidence="2">The sequence shown here is derived from an EMBL/GenBank/DDBJ whole genome shotgun (WGS) entry which is preliminary data.</text>
</comment>
<dbReference type="EMBL" id="JADEWZ010000027">
    <property type="protein sequence ID" value="MBE9117593.1"/>
    <property type="molecule type" value="Genomic_DNA"/>
</dbReference>
<proteinExistence type="predicted"/>
<dbReference type="AlphaFoldDB" id="A0A8J7DYI1"/>
<dbReference type="RefSeq" id="WP_194030730.1">
    <property type="nucleotide sequence ID" value="NZ_JADEWZ010000027.1"/>
</dbReference>
<dbReference type="PROSITE" id="PS51257">
    <property type="entry name" value="PROKAR_LIPOPROTEIN"/>
    <property type="match status" value="1"/>
</dbReference>
<name>A0A8J7DYI1_9CYAN</name>
<feature type="signal peptide" evidence="1">
    <location>
        <begin position="1"/>
        <end position="17"/>
    </location>
</feature>
<keyword evidence="1" id="KW-0732">Signal</keyword>
<evidence type="ECO:0000256" key="1">
    <source>
        <dbReference type="SAM" id="SignalP"/>
    </source>
</evidence>
<evidence type="ECO:0000313" key="3">
    <source>
        <dbReference type="Proteomes" id="UP000654482"/>
    </source>
</evidence>
<reference evidence="2" key="1">
    <citation type="submission" date="2020-10" db="EMBL/GenBank/DDBJ databases">
        <authorList>
            <person name="Castelo-Branco R."/>
            <person name="Eusebio N."/>
            <person name="Adriana R."/>
            <person name="Vieira A."/>
            <person name="Brugerolle De Fraissinette N."/>
            <person name="Rezende De Castro R."/>
            <person name="Schneider M.P."/>
            <person name="Vasconcelos V."/>
            <person name="Leao P.N."/>
        </authorList>
    </citation>
    <scope>NUCLEOTIDE SEQUENCE</scope>
    <source>
        <strain evidence="2">LEGE 07157</strain>
    </source>
</reference>
<gene>
    <name evidence="2" type="ORF">IQ249_16975</name>
</gene>
<sequence>MKYVRILSGGLFLAAIAGCTANKTGIPALTESSDTAQVVTLTQTGCQFLETEGKDYQYKTQNEKDCKQINSKTLTERKQQFKPLQLKAGKYVFRVTNRDVPYELGFYLRGAGASGITLPKTSGGGLTTGTTQEYEITLTPGQYVFSCPLNPTPDYPIIVN</sequence>
<dbReference type="Proteomes" id="UP000654482">
    <property type="component" value="Unassembled WGS sequence"/>
</dbReference>
<accession>A0A8J7DYI1</accession>
<evidence type="ECO:0000313" key="2">
    <source>
        <dbReference type="EMBL" id="MBE9117593.1"/>
    </source>
</evidence>
<evidence type="ECO:0008006" key="4">
    <source>
        <dbReference type="Google" id="ProtNLM"/>
    </source>
</evidence>
<feature type="chain" id="PRO_5035290800" description="EfeO-type cupredoxin-like domain-containing protein" evidence="1">
    <location>
        <begin position="18"/>
        <end position="160"/>
    </location>
</feature>